<protein>
    <submittedName>
        <fullName evidence="1">Uncharacterized protein</fullName>
    </submittedName>
</protein>
<gene>
    <name evidence="1" type="ORF">E1B25_18015</name>
</gene>
<evidence type="ECO:0000313" key="2">
    <source>
        <dbReference type="Proteomes" id="UP000294662"/>
    </source>
</evidence>
<proteinExistence type="predicted"/>
<evidence type="ECO:0000313" key="1">
    <source>
        <dbReference type="EMBL" id="TDE35058.1"/>
    </source>
</evidence>
<reference evidence="1 2" key="1">
    <citation type="submission" date="2019-03" db="EMBL/GenBank/DDBJ databases">
        <authorList>
            <person name="Zhang S."/>
        </authorList>
    </citation>
    <scope>NUCLEOTIDE SEQUENCE [LARGE SCALE GENOMIC DNA]</scope>
    <source>
        <strain evidence="1 2">S4J41</strain>
    </source>
</reference>
<organism evidence="1 2">
    <name type="scientific">Antarcticimicrobium sediminis</name>
    <dbReference type="NCBI Taxonomy" id="2546227"/>
    <lineage>
        <taxon>Bacteria</taxon>
        <taxon>Pseudomonadati</taxon>
        <taxon>Pseudomonadota</taxon>
        <taxon>Alphaproteobacteria</taxon>
        <taxon>Rhodobacterales</taxon>
        <taxon>Paracoccaceae</taxon>
        <taxon>Antarcticimicrobium</taxon>
    </lineage>
</organism>
<name>A0A4R5EKM9_9RHOB</name>
<keyword evidence="2" id="KW-1185">Reference proteome</keyword>
<dbReference type="RefSeq" id="WP_132830990.1">
    <property type="nucleotide sequence ID" value="NZ_SMFP01000015.1"/>
</dbReference>
<accession>A0A4R5EKM9</accession>
<dbReference type="EMBL" id="SMFP01000015">
    <property type="protein sequence ID" value="TDE35058.1"/>
    <property type="molecule type" value="Genomic_DNA"/>
</dbReference>
<comment type="caution">
    <text evidence="1">The sequence shown here is derived from an EMBL/GenBank/DDBJ whole genome shotgun (WGS) entry which is preliminary data.</text>
</comment>
<dbReference type="AlphaFoldDB" id="A0A4R5EKM9"/>
<sequence>MSKNFGFEIDLHGARVVVEREPLHSACSTDSQIDHDISALKSELDRLAVKMKKAVREQANKPLFDGGRDV</sequence>
<dbReference type="Proteomes" id="UP000294662">
    <property type="component" value="Unassembled WGS sequence"/>
</dbReference>